<reference evidence="2" key="1">
    <citation type="journal article" date="2015" name="Genome Announc.">
        <title>Whole-Genome Sequences of 80 Environmental and Clinical Isolates of Burkholderia pseudomallei.</title>
        <authorList>
            <person name="Johnson S.L."/>
            <person name="Baker A.L."/>
            <person name="Chain P.S."/>
            <person name="Currie B.J."/>
            <person name="Daligault H.E."/>
            <person name="Davenport K.W."/>
            <person name="Davis C.B."/>
            <person name="Inglis T.J."/>
            <person name="Kaestli M."/>
            <person name="Koren S."/>
            <person name="Mayo M."/>
            <person name="Merritt A.J."/>
            <person name="Price E.P."/>
            <person name="Sarovich D.S."/>
            <person name="Warner J."/>
            <person name="Rosovitz M.J."/>
        </authorList>
    </citation>
    <scope>NUCLEOTIDE SEQUENCE [LARGE SCALE GENOMIC DNA]</scope>
    <source>
        <strain evidence="2">DSM 2030</strain>
    </source>
</reference>
<organism evidence="1 2">
    <name type="scientific">Thermoanaerobacter kivui</name>
    <name type="common">Acetogenium kivui</name>
    <dbReference type="NCBI Taxonomy" id="2325"/>
    <lineage>
        <taxon>Bacteria</taxon>
        <taxon>Bacillati</taxon>
        <taxon>Bacillota</taxon>
        <taxon>Clostridia</taxon>
        <taxon>Thermoanaerobacterales</taxon>
        <taxon>Thermoanaerobacteraceae</taxon>
        <taxon>Thermoanaerobacter</taxon>
    </lineage>
</organism>
<dbReference type="KEGG" id="tki:TKV_c00340"/>
<proteinExistence type="predicted"/>
<dbReference type="AlphaFoldDB" id="A0A097AN56"/>
<dbReference type="Proteomes" id="UP000029669">
    <property type="component" value="Chromosome"/>
</dbReference>
<evidence type="ECO:0000313" key="1">
    <source>
        <dbReference type="EMBL" id="AIS51250.1"/>
    </source>
</evidence>
<dbReference type="HOGENOM" id="CLU_2169884_0_0_9"/>
<name>A0A097AN56_THEKI</name>
<dbReference type="STRING" id="2325.TKV_c00340"/>
<protein>
    <submittedName>
        <fullName evidence="1">Nuclease</fullName>
    </submittedName>
</protein>
<sequence length="110" mass="12493">MPVVNGGMEAVGEINKIKGENISDSEIDLIIEAVKNVKLLDHEEWKKKHDKEKEKEIEKSKMSYQVVTGKTSGGKMYVRVIGTKDDAEKVAEEYKKTNLLIISFYFSRSV</sequence>
<keyword evidence="2" id="KW-1185">Reference proteome</keyword>
<evidence type="ECO:0000313" key="2">
    <source>
        <dbReference type="Proteomes" id="UP000029669"/>
    </source>
</evidence>
<accession>A0A097AN56</accession>
<dbReference type="EMBL" id="CP009170">
    <property type="protein sequence ID" value="AIS51250.1"/>
    <property type="molecule type" value="Genomic_DNA"/>
</dbReference>
<dbReference type="eggNOG" id="COG0551">
    <property type="taxonomic scope" value="Bacteria"/>
</dbReference>
<gene>
    <name evidence="1" type="ORF">TKV_c00340</name>
</gene>